<comment type="caution">
    <text evidence="1">The sequence shown here is derived from an EMBL/GenBank/DDBJ whole genome shotgun (WGS) entry which is preliminary data.</text>
</comment>
<dbReference type="Proteomes" id="UP001141806">
    <property type="component" value="Unassembled WGS sequence"/>
</dbReference>
<proteinExistence type="predicted"/>
<reference evidence="1" key="1">
    <citation type="journal article" date="2023" name="Plant J.">
        <title>The genome of the king protea, Protea cynaroides.</title>
        <authorList>
            <person name="Chang J."/>
            <person name="Duong T.A."/>
            <person name="Schoeman C."/>
            <person name="Ma X."/>
            <person name="Roodt D."/>
            <person name="Barker N."/>
            <person name="Li Z."/>
            <person name="Van de Peer Y."/>
            <person name="Mizrachi E."/>
        </authorList>
    </citation>
    <scope>NUCLEOTIDE SEQUENCE</scope>
    <source>
        <tissue evidence="1">Young leaves</tissue>
    </source>
</reference>
<sequence length="228" mass="25845">MQLPSDLEFTIAFSDEELIFGLFKLGVAVYPLMATRIVVRMQVMWKDLNDLRKELEVAKDHSCNDHDTHKKDEFTVHSSVQGDRASLLRLQQRHCLLILSACPLWRWASSFSSVQLRRCLFSSAAPLPLESCGKTLALFGSSFSGSLLCKVRVRLCEAQESRFQAPPSQPQSLWPLPTLFTLSLSASQSQTLSGGTHSWFRRTPRLQQRRRTIGHSFTAPPLLHARQH</sequence>
<name>A0A9Q0H3Z0_9MAGN</name>
<organism evidence="1 2">
    <name type="scientific">Protea cynaroides</name>
    <dbReference type="NCBI Taxonomy" id="273540"/>
    <lineage>
        <taxon>Eukaryota</taxon>
        <taxon>Viridiplantae</taxon>
        <taxon>Streptophyta</taxon>
        <taxon>Embryophyta</taxon>
        <taxon>Tracheophyta</taxon>
        <taxon>Spermatophyta</taxon>
        <taxon>Magnoliopsida</taxon>
        <taxon>Proteales</taxon>
        <taxon>Proteaceae</taxon>
        <taxon>Protea</taxon>
    </lineage>
</organism>
<protein>
    <submittedName>
        <fullName evidence="1">Uncharacterized protein</fullName>
    </submittedName>
</protein>
<evidence type="ECO:0000313" key="1">
    <source>
        <dbReference type="EMBL" id="KAJ4959452.1"/>
    </source>
</evidence>
<dbReference type="EMBL" id="JAMYWD010000010">
    <property type="protein sequence ID" value="KAJ4959452.1"/>
    <property type="molecule type" value="Genomic_DNA"/>
</dbReference>
<accession>A0A9Q0H3Z0</accession>
<evidence type="ECO:0000313" key="2">
    <source>
        <dbReference type="Proteomes" id="UP001141806"/>
    </source>
</evidence>
<keyword evidence="2" id="KW-1185">Reference proteome</keyword>
<dbReference type="AlphaFoldDB" id="A0A9Q0H3Z0"/>
<gene>
    <name evidence="1" type="ORF">NE237_026563</name>
</gene>